<evidence type="ECO:0000256" key="1">
    <source>
        <dbReference type="ARBA" id="ARBA00006068"/>
    </source>
</evidence>
<dbReference type="Pfam" id="PF03816">
    <property type="entry name" value="LytR_cpsA_psr"/>
    <property type="match status" value="1"/>
</dbReference>
<reference evidence="5 6" key="1">
    <citation type="submission" date="2019-03" db="EMBL/GenBank/DDBJ databases">
        <authorList>
            <person name="Gonzalez-Pimentel J.L."/>
        </authorList>
    </citation>
    <scope>NUCLEOTIDE SEQUENCE [LARGE SCALE GENOMIC DNA]</scope>
    <source>
        <strain evidence="5 6">JCM 31289</strain>
    </source>
</reference>
<feature type="compositionally biased region" description="Basic and acidic residues" evidence="2">
    <location>
        <begin position="186"/>
        <end position="197"/>
    </location>
</feature>
<feature type="transmembrane region" description="Helical" evidence="3">
    <location>
        <begin position="246"/>
        <end position="269"/>
    </location>
</feature>
<feature type="compositionally biased region" description="Basic and acidic residues" evidence="2">
    <location>
        <begin position="561"/>
        <end position="570"/>
    </location>
</feature>
<gene>
    <name evidence="5" type="ORF">E4099_23245</name>
</gene>
<keyword evidence="3" id="KW-1133">Transmembrane helix</keyword>
<feature type="region of interest" description="Disordered" evidence="2">
    <location>
        <begin position="1"/>
        <end position="240"/>
    </location>
</feature>
<keyword evidence="6" id="KW-1185">Reference proteome</keyword>
<dbReference type="RefSeq" id="WP_135341061.1">
    <property type="nucleotide sequence ID" value="NZ_JBHLTX010000068.1"/>
</dbReference>
<evidence type="ECO:0000313" key="6">
    <source>
        <dbReference type="Proteomes" id="UP000297948"/>
    </source>
</evidence>
<dbReference type="NCBIfam" id="TIGR00350">
    <property type="entry name" value="lytR_cpsA_psr"/>
    <property type="match status" value="1"/>
</dbReference>
<dbReference type="InterPro" id="IPR050922">
    <property type="entry name" value="LytR/CpsA/Psr_CW_biosynth"/>
</dbReference>
<dbReference type="Gene3D" id="3.40.630.190">
    <property type="entry name" value="LCP protein"/>
    <property type="match status" value="1"/>
</dbReference>
<evidence type="ECO:0000259" key="4">
    <source>
        <dbReference type="Pfam" id="PF03816"/>
    </source>
</evidence>
<dbReference type="Proteomes" id="UP000297948">
    <property type="component" value="Unassembled WGS sequence"/>
</dbReference>
<dbReference type="EMBL" id="SRID01000267">
    <property type="protein sequence ID" value="TGA97925.1"/>
    <property type="molecule type" value="Genomic_DNA"/>
</dbReference>
<feature type="compositionally biased region" description="Low complexity" evidence="2">
    <location>
        <begin position="588"/>
        <end position="604"/>
    </location>
</feature>
<evidence type="ECO:0000256" key="3">
    <source>
        <dbReference type="SAM" id="Phobius"/>
    </source>
</evidence>
<dbReference type="InterPro" id="IPR004474">
    <property type="entry name" value="LytR_CpsA_psr"/>
</dbReference>
<dbReference type="AlphaFoldDB" id="A0A4Z0GNI4"/>
<feature type="domain" description="Cell envelope-related transcriptional attenuator" evidence="4">
    <location>
        <begin position="328"/>
        <end position="483"/>
    </location>
</feature>
<proteinExistence type="inferred from homology"/>
<organism evidence="5 6">
    <name type="scientific">Streptomyces palmae</name>
    <dbReference type="NCBI Taxonomy" id="1701085"/>
    <lineage>
        <taxon>Bacteria</taxon>
        <taxon>Bacillati</taxon>
        <taxon>Actinomycetota</taxon>
        <taxon>Actinomycetes</taxon>
        <taxon>Kitasatosporales</taxon>
        <taxon>Streptomycetaceae</taxon>
        <taxon>Streptomyces</taxon>
    </lineage>
</organism>
<feature type="compositionally biased region" description="Basic and acidic residues" evidence="2">
    <location>
        <begin position="28"/>
        <end position="39"/>
    </location>
</feature>
<feature type="compositionally biased region" description="Basic and acidic residues" evidence="2">
    <location>
        <begin position="86"/>
        <end position="102"/>
    </location>
</feature>
<feature type="region of interest" description="Disordered" evidence="2">
    <location>
        <begin position="561"/>
        <end position="613"/>
    </location>
</feature>
<accession>A0A4Z0GNI4</accession>
<dbReference type="OrthoDB" id="9782542at2"/>
<dbReference type="PANTHER" id="PTHR33392">
    <property type="entry name" value="POLYISOPRENYL-TEICHOIC ACID--PEPTIDOGLYCAN TEICHOIC ACID TRANSFERASE TAGU"/>
    <property type="match status" value="1"/>
</dbReference>
<feature type="compositionally biased region" description="Low complexity" evidence="2">
    <location>
        <begin position="220"/>
        <end position="230"/>
    </location>
</feature>
<comment type="caution">
    <text evidence="5">The sequence shown here is derived from an EMBL/GenBank/DDBJ whole genome shotgun (WGS) entry which is preliminary data.</text>
</comment>
<protein>
    <submittedName>
        <fullName evidence="5">LytR family transcriptional regulator</fullName>
    </submittedName>
</protein>
<keyword evidence="3" id="KW-0812">Transmembrane</keyword>
<evidence type="ECO:0000313" key="5">
    <source>
        <dbReference type="EMBL" id="TGA97925.1"/>
    </source>
</evidence>
<comment type="similarity">
    <text evidence="1">Belongs to the LytR/CpsA/Psr (LCP) family.</text>
</comment>
<dbReference type="PANTHER" id="PTHR33392:SF6">
    <property type="entry name" value="POLYISOPRENYL-TEICHOIC ACID--PEPTIDOGLYCAN TEICHOIC ACID TRANSFERASE TAGU"/>
    <property type="match status" value="1"/>
</dbReference>
<evidence type="ECO:0000256" key="2">
    <source>
        <dbReference type="SAM" id="MobiDB-lite"/>
    </source>
</evidence>
<keyword evidence="3" id="KW-0472">Membrane</keyword>
<sequence length="613" mass="64014">MTSDSLAEQPDHQDDTPEAAAQAAPDSLTKDARAEEAPKSPEAPGSSAKGAQAEAVPDSHAGVAPDSPTAEAASETVQAPSAEDAGAEKAAPDAAEEPRAEPEAGSGPAVEASRAEPESDIPAQGSPAEGTIVKDTQPASGPVEDASTEGAQAKDTPAENASAEDTPAEDGSAADAEAEDASTEDTQAKDAQAKDASAEPDSGPASASTPQADSEAEPGPESAATPQAAAEPPPAPRVRRSRARRWLRGVALGTAVLLVAAGGAGWYMYERLNRNITTDTATAKELKRYEAERPVPVVEDARNILLIGSDTRGGKGNGKYGQDSGTQRSDTTILLHLAAGGRSATAVSIPRDLMADIPACRSADGTQAAARFAQFNWAYEFGGAACTIRTVEKLTGVRIDHHMIVDFRGFKRMVDAVDGVDVCLPEPVDDAKAHLRLPAGPQTLHGEEALGYVRARYSIGDGSDTQRMSRQQDFLSSLVRKVQGNGVLLNPARLYPVLDAATSSLTTDPGLGSLRKLYALAQDLRKIPHERFRFLTVPRQPYAKDRNRDELRQPAAEQLFERLRMDRPVHDAANTSEDADNSGDNRPGSSEAGADGAGEEATSTPGGACKQTG</sequence>
<name>A0A4Z0GNI4_9ACTN</name>